<keyword evidence="2" id="KW-1185">Reference proteome</keyword>
<name>A0A6C2YPL4_9BACT</name>
<gene>
    <name evidence="1" type="ORF">GMBLW1_08310</name>
</gene>
<protein>
    <submittedName>
        <fullName evidence="1">Uncharacterized protein</fullName>
    </submittedName>
</protein>
<dbReference type="EMBL" id="LR586016">
    <property type="protein sequence ID" value="VIP03129.1"/>
    <property type="molecule type" value="Genomic_DNA"/>
</dbReference>
<dbReference type="EMBL" id="LR593887">
    <property type="protein sequence ID" value="VTS03475.1"/>
    <property type="molecule type" value="Genomic_DNA"/>
</dbReference>
<accession>A0A6C2YPL4</accession>
<dbReference type="AlphaFoldDB" id="A0A6C2YPL4"/>
<organism evidence="1">
    <name type="scientific">Tuwongella immobilis</name>
    <dbReference type="NCBI Taxonomy" id="692036"/>
    <lineage>
        <taxon>Bacteria</taxon>
        <taxon>Pseudomonadati</taxon>
        <taxon>Planctomycetota</taxon>
        <taxon>Planctomycetia</taxon>
        <taxon>Gemmatales</taxon>
        <taxon>Gemmataceae</taxon>
        <taxon>Tuwongella</taxon>
    </lineage>
</organism>
<proteinExistence type="predicted"/>
<evidence type="ECO:0000313" key="2">
    <source>
        <dbReference type="Proteomes" id="UP000464378"/>
    </source>
</evidence>
<dbReference type="InParanoid" id="A0A6C2YPL4"/>
<dbReference type="Proteomes" id="UP000464378">
    <property type="component" value="Chromosome"/>
</dbReference>
<reference evidence="1" key="1">
    <citation type="submission" date="2019-04" db="EMBL/GenBank/DDBJ databases">
        <authorList>
            <consortium name="Science for Life Laboratories"/>
        </authorList>
    </citation>
    <scope>NUCLEOTIDE SEQUENCE</scope>
    <source>
        <strain evidence="1">MBLW1</strain>
    </source>
</reference>
<evidence type="ECO:0000313" key="1">
    <source>
        <dbReference type="EMBL" id="VIP03129.1"/>
    </source>
</evidence>
<dbReference type="KEGG" id="tim:GMBLW1_08310"/>
<sequence>MAGGVGPIRLGLTRSKKSANGAVLHPISNSGMGKGVSRQIVGVDFGFISESLPFPSRGSKMKISVSPLRFFRMGVAG</sequence>